<evidence type="ECO:0000256" key="1">
    <source>
        <dbReference type="ARBA" id="ARBA00008007"/>
    </source>
</evidence>
<dbReference type="Proteomes" id="UP000036771">
    <property type="component" value="Unassembled WGS sequence"/>
</dbReference>
<comment type="similarity">
    <text evidence="1">Belongs to the ComF/GntX family.</text>
</comment>
<dbReference type="PANTHER" id="PTHR47505">
    <property type="entry name" value="DNA UTILIZATION PROTEIN YHGH"/>
    <property type="match status" value="1"/>
</dbReference>
<proteinExistence type="inferred from homology"/>
<keyword evidence="5" id="KW-1185">Reference proteome</keyword>
<feature type="domain" description="Double zinc ribbon" evidence="3">
    <location>
        <begin position="3"/>
        <end position="62"/>
    </location>
</feature>
<dbReference type="PANTHER" id="PTHR47505:SF1">
    <property type="entry name" value="DNA UTILIZATION PROTEIN YHGH"/>
    <property type="match status" value="1"/>
</dbReference>
<evidence type="ECO:0000313" key="5">
    <source>
        <dbReference type="Proteomes" id="UP000036771"/>
    </source>
</evidence>
<evidence type="ECO:0000259" key="3">
    <source>
        <dbReference type="Pfam" id="PF18912"/>
    </source>
</evidence>
<reference evidence="4 5" key="1">
    <citation type="submission" date="2015-03" db="EMBL/GenBank/DDBJ databases">
        <title>Caedibacter varicaedens, whole genome shotgun sequence.</title>
        <authorList>
            <person name="Suzuki H."/>
            <person name="Dapper A.L."/>
            <person name="Gibson A.K."/>
            <person name="Jackson C."/>
            <person name="Lee H."/>
            <person name="Pejaver V.R."/>
            <person name="Doak T."/>
            <person name="Lynch M."/>
        </authorList>
    </citation>
    <scope>NUCLEOTIDE SEQUENCE [LARGE SCALE GENOMIC DNA]</scope>
</reference>
<dbReference type="InterPro" id="IPR044005">
    <property type="entry name" value="DZR_2"/>
</dbReference>
<protein>
    <submittedName>
        <fullName evidence="4">DNA utilization protein GntX</fullName>
    </submittedName>
</protein>
<dbReference type="InterPro" id="IPR051910">
    <property type="entry name" value="ComF/GntX_DNA_util-trans"/>
</dbReference>
<dbReference type="InterPro" id="IPR029057">
    <property type="entry name" value="PRTase-like"/>
</dbReference>
<dbReference type="Pfam" id="PF00156">
    <property type="entry name" value="Pribosyltran"/>
    <property type="match status" value="1"/>
</dbReference>
<sequence>MNFLDFILPPRCGSCGTETLQPLGLCSFCWEKLHFIGEPQCERCGYPFEIAEISGILCGACMQKLASYDRLRAVLRYDDASKLLLMRFKHGDATHLAPLFVRWMAQAGQTLITESDVLLPVPLHWRRLLKREYNQAALLAQGLSRQYHKVYLPHLLKRKRYTPSQGTKTVLQRLENVAGAFHIPSFKRNFIEGKKVLLIDDVYTSGATINECVKVLNHARVKGVNVLTLARVVRPEIIR</sequence>
<dbReference type="STRING" id="1629334.Cva_00330"/>
<name>A0A0K8MBU3_9PROT</name>
<dbReference type="EMBL" id="BBVC01000014">
    <property type="protein sequence ID" value="GAO97693.1"/>
    <property type="molecule type" value="Genomic_DNA"/>
</dbReference>
<gene>
    <name evidence="4" type="ORF">Cva_00330</name>
</gene>
<accession>A0A0K8MBU3</accession>
<dbReference type="Pfam" id="PF18912">
    <property type="entry name" value="DZR_2"/>
    <property type="match status" value="1"/>
</dbReference>
<organism evidence="4 5">
    <name type="scientific">Caedimonas varicaedens</name>
    <dbReference type="NCBI Taxonomy" id="1629334"/>
    <lineage>
        <taxon>Bacteria</taxon>
        <taxon>Pseudomonadati</taxon>
        <taxon>Pseudomonadota</taxon>
        <taxon>Alphaproteobacteria</taxon>
        <taxon>Holosporales</taxon>
        <taxon>Caedimonadaceae</taxon>
        <taxon>Caedimonas</taxon>
    </lineage>
</organism>
<dbReference type="AlphaFoldDB" id="A0A0K8MBU3"/>
<feature type="domain" description="Phosphoribosyltransferase" evidence="2">
    <location>
        <begin position="136"/>
        <end position="230"/>
    </location>
</feature>
<dbReference type="SUPFAM" id="SSF53271">
    <property type="entry name" value="PRTase-like"/>
    <property type="match status" value="1"/>
</dbReference>
<comment type="caution">
    <text evidence="4">The sequence shown here is derived from an EMBL/GenBank/DDBJ whole genome shotgun (WGS) entry which is preliminary data.</text>
</comment>
<dbReference type="Gene3D" id="3.40.50.2020">
    <property type="match status" value="1"/>
</dbReference>
<evidence type="ECO:0000313" key="4">
    <source>
        <dbReference type="EMBL" id="GAO97693.1"/>
    </source>
</evidence>
<dbReference type="InterPro" id="IPR000836">
    <property type="entry name" value="PRTase_dom"/>
</dbReference>
<dbReference type="CDD" id="cd06223">
    <property type="entry name" value="PRTases_typeI"/>
    <property type="match status" value="1"/>
</dbReference>
<evidence type="ECO:0000259" key="2">
    <source>
        <dbReference type="Pfam" id="PF00156"/>
    </source>
</evidence>